<feature type="binding site" evidence="7">
    <location>
        <begin position="10"/>
        <end position="11"/>
    </location>
    <ligand>
        <name>substrate</name>
    </ligand>
</feature>
<gene>
    <name evidence="7" type="primary">murI</name>
    <name evidence="8" type="ORF">A2196_00335</name>
</gene>
<feature type="binding site" evidence="7">
    <location>
        <begin position="74"/>
        <end position="75"/>
    </location>
    <ligand>
        <name>substrate</name>
    </ligand>
</feature>
<evidence type="ECO:0000256" key="3">
    <source>
        <dbReference type="ARBA" id="ARBA00022960"/>
    </source>
</evidence>
<evidence type="ECO:0000256" key="2">
    <source>
        <dbReference type="ARBA" id="ARBA00013090"/>
    </source>
</evidence>
<dbReference type="UniPathway" id="UPA00219"/>
<feature type="binding site" evidence="7">
    <location>
        <begin position="182"/>
        <end position="183"/>
    </location>
    <ligand>
        <name>substrate</name>
    </ligand>
</feature>
<dbReference type="GO" id="GO:0071555">
    <property type="term" value="P:cell wall organization"/>
    <property type="evidence" value="ECO:0007669"/>
    <property type="project" value="UniProtKB-KW"/>
</dbReference>
<evidence type="ECO:0000256" key="6">
    <source>
        <dbReference type="ARBA" id="ARBA00023316"/>
    </source>
</evidence>
<evidence type="ECO:0000256" key="1">
    <source>
        <dbReference type="ARBA" id="ARBA00001602"/>
    </source>
</evidence>
<comment type="similarity">
    <text evidence="7">Belongs to the aspartate/glutamate racemases family.</text>
</comment>
<dbReference type="STRING" id="1797737.A2196_00335"/>
<evidence type="ECO:0000256" key="7">
    <source>
        <dbReference type="HAMAP-Rule" id="MF_00258"/>
    </source>
</evidence>
<dbReference type="InterPro" id="IPR015942">
    <property type="entry name" value="Asp/Glu/hydantoin_racemase"/>
</dbReference>
<evidence type="ECO:0000313" key="8">
    <source>
        <dbReference type="EMBL" id="OGE01145.1"/>
    </source>
</evidence>
<name>A0A1F5HAR9_9BACT</name>
<dbReference type="PROSITE" id="PS00924">
    <property type="entry name" value="ASP_GLU_RACEMASE_2"/>
    <property type="match status" value="1"/>
</dbReference>
<dbReference type="InterPro" id="IPR033134">
    <property type="entry name" value="Asp/Glu_racemase_AS_2"/>
</dbReference>
<evidence type="ECO:0000256" key="4">
    <source>
        <dbReference type="ARBA" id="ARBA00022984"/>
    </source>
</evidence>
<feature type="active site" description="Proton donor/acceptor" evidence="7">
    <location>
        <position position="73"/>
    </location>
</feature>
<dbReference type="Gene3D" id="3.40.50.1860">
    <property type="match status" value="2"/>
</dbReference>
<dbReference type="GO" id="GO:0009252">
    <property type="term" value="P:peptidoglycan biosynthetic process"/>
    <property type="evidence" value="ECO:0007669"/>
    <property type="project" value="UniProtKB-UniRule"/>
</dbReference>
<comment type="catalytic activity">
    <reaction evidence="1 7">
        <text>L-glutamate = D-glutamate</text>
        <dbReference type="Rhea" id="RHEA:12813"/>
        <dbReference type="ChEBI" id="CHEBI:29985"/>
        <dbReference type="ChEBI" id="CHEBI:29986"/>
        <dbReference type="EC" id="5.1.1.3"/>
    </reaction>
</comment>
<evidence type="ECO:0000313" key="9">
    <source>
        <dbReference type="Proteomes" id="UP000176751"/>
    </source>
</evidence>
<dbReference type="Pfam" id="PF01177">
    <property type="entry name" value="Asp_Glu_race"/>
    <property type="match status" value="1"/>
</dbReference>
<keyword evidence="5 7" id="KW-0413">Isomerase</keyword>
<comment type="pathway">
    <text evidence="7">Cell wall biogenesis; peptidoglycan biosynthesis.</text>
</comment>
<dbReference type="PANTHER" id="PTHR21198:SF3">
    <property type="entry name" value="GLUTAMATE RACEMASE"/>
    <property type="match status" value="1"/>
</dbReference>
<reference evidence="8 9" key="1">
    <citation type="journal article" date="2016" name="Nat. Commun.">
        <title>Thousands of microbial genomes shed light on interconnected biogeochemical processes in an aquifer system.</title>
        <authorList>
            <person name="Anantharaman K."/>
            <person name="Brown C.T."/>
            <person name="Hug L.A."/>
            <person name="Sharon I."/>
            <person name="Castelle C.J."/>
            <person name="Probst A.J."/>
            <person name="Thomas B.C."/>
            <person name="Singh A."/>
            <person name="Wilkins M.J."/>
            <person name="Karaoz U."/>
            <person name="Brodie E.L."/>
            <person name="Williams K.H."/>
            <person name="Hubbard S.S."/>
            <person name="Banfield J.F."/>
        </authorList>
    </citation>
    <scope>NUCLEOTIDE SEQUENCE [LARGE SCALE GENOMIC DNA]</scope>
</reference>
<evidence type="ECO:0000256" key="5">
    <source>
        <dbReference type="ARBA" id="ARBA00023235"/>
    </source>
</evidence>
<dbReference type="NCBIfam" id="TIGR00067">
    <property type="entry name" value="glut_race"/>
    <property type="match status" value="1"/>
</dbReference>
<feature type="binding site" evidence="7">
    <location>
        <begin position="42"/>
        <end position="43"/>
    </location>
    <ligand>
        <name>substrate</name>
    </ligand>
</feature>
<organism evidence="8 9">
    <name type="scientific">Candidatus Curtissbacteria bacterium RIFOXYA1_FULL_41_14</name>
    <dbReference type="NCBI Taxonomy" id="1797737"/>
    <lineage>
        <taxon>Bacteria</taxon>
        <taxon>Candidatus Curtissiibacteriota</taxon>
    </lineage>
</organism>
<dbReference type="HAMAP" id="MF_00258">
    <property type="entry name" value="Glu_racemase"/>
    <property type="match status" value="1"/>
</dbReference>
<feature type="active site" description="Proton donor/acceptor" evidence="7">
    <location>
        <position position="181"/>
    </location>
</feature>
<protein>
    <recommendedName>
        <fullName evidence="2 7">Glutamate racemase</fullName>
        <ecNumber evidence="2 7">5.1.1.3</ecNumber>
    </recommendedName>
</protein>
<keyword evidence="6 7" id="KW-0961">Cell wall biogenesis/degradation</keyword>
<dbReference type="GO" id="GO:0008360">
    <property type="term" value="P:regulation of cell shape"/>
    <property type="evidence" value="ECO:0007669"/>
    <property type="project" value="UniProtKB-KW"/>
</dbReference>
<comment type="caution">
    <text evidence="8">The sequence shown here is derived from an EMBL/GenBank/DDBJ whole genome shotgun (WGS) entry which is preliminary data.</text>
</comment>
<dbReference type="EC" id="5.1.1.3" evidence="2 7"/>
<dbReference type="PANTHER" id="PTHR21198">
    <property type="entry name" value="GLUTAMATE RACEMASE"/>
    <property type="match status" value="1"/>
</dbReference>
<comment type="function">
    <text evidence="7">Provides the (R)-glutamate required for cell wall biosynthesis.</text>
</comment>
<dbReference type="EMBL" id="MFCA01000029">
    <property type="protein sequence ID" value="OGE01145.1"/>
    <property type="molecule type" value="Genomic_DNA"/>
</dbReference>
<accession>A0A1F5HAR9</accession>
<dbReference type="Proteomes" id="UP000176751">
    <property type="component" value="Unassembled WGS sequence"/>
</dbReference>
<dbReference type="AlphaFoldDB" id="A0A1F5HAR9"/>
<proteinExistence type="inferred from homology"/>
<dbReference type="GO" id="GO:0008881">
    <property type="term" value="F:glutamate racemase activity"/>
    <property type="evidence" value="ECO:0007669"/>
    <property type="project" value="UniProtKB-UniRule"/>
</dbReference>
<dbReference type="InterPro" id="IPR004391">
    <property type="entry name" value="Glu_race"/>
</dbReference>
<keyword evidence="3 7" id="KW-0133">Cell shape</keyword>
<keyword evidence="4 7" id="KW-0573">Peptidoglycan synthesis</keyword>
<sequence length="259" mass="28805">MNNKPIGLFDSGVGGLSILLEIKEKLPKESFVFLADQAHNPYGAKSPKRLKDLSERIVRFLLKSDIKLLVIACNTATCYTLAHLRSKFKIPIIGVVPALKPAVSLSKNARIVIMSTPATAKSAYLKDLVLRYAESSRVLRLGCDGLQDAIEYLKKNEIDRLLDIYVAKIEKFGADVIVLGCTHFPFVKDEIRKRIGSKARIIDSGAAIARRVKVSLGKEHLYASKKLPDRYFTTADPKVFSQISLILLKDKIIAKKINI</sequence>
<dbReference type="SUPFAM" id="SSF53681">
    <property type="entry name" value="Aspartate/glutamate racemase"/>
    <property type="match status" value="2"/>
</dbReference>
<dbReference type="InterPro" id="IPR001920">
    <property type="entry name" value="Asp/Glu_race"/>
</dbReference>